<dbReference type="FunFam" id="3.40.50.10440:FF:000001">
    <property type="entry name" value="Dihydroxyacetone kinase, DhaK subunit"/>
    <property type="match status" value="1"/>
</dbReference>
<organism evidence="2 3">
    <name type="scientific">Paramixta manurensis</name>
    <dbReference type="NCBI Taxonomy" id="2740817"/>
    <lineage>
        <taxon>Bacteria</taxon>
        <taxon>Pseudomonadati</taxon>
        <taxon>Pseudomonadota</taxon>
        <taxon>Gammaproteobacteria</taxon>
        <taxon>Enterobacterales</taxon>
        <taxon>Erwiniaceae</taxon>
        <taxon>Paramixta</taxon>
    </lineage>
</organism>
<dbReference type="GO" id="GO:0019563">
    <property type="term" value="P:glycerol catabolic process"/>
    <property type="evidence" value="ECO:0007669"/>
    <property type="project" value="TreeGrafter"/>
</dbReference>
<keyword evidence="3" id="KW-1185">Reference proteome</keyword>
<keyword evidence="2" id="KW-0808">Transferase</keyword>
<dbReference type="KEGG" id="pmak:PMPD1_2196"/>
<dbReference type="PANTHER" id="PTHR28629">
    <property type="entry name" value="TRIOKINASE/FMN CYCLASE"/>
    <property type="match status" value="1"/>
</dbReference>
<protein>
    <submittedName>
        <fullName evidence="2">Dihydroxyacetone kinase subunit DhaK</fullName>
    </submittedName>
</protein>
<dbReference type="PROSITE" id="PS51481">
    <property type="entry name" value="DHAK"/>
    <property type="match status" value="1"/>
</dbReference>
<reference evidence="2 3" key="1">
    <citation type="submission" date="2020-06" db="EMBL/GenBank/DDBJ databases">
        <title>Genome sequence of Paramixta manurensis strain PD-1.</title>
        <authorList>
            <person name="Lee C.W."/>
            <person name="Kim J."/>
        </authorList>
    </citation>
    <scope>NUCLEOTIDE SEQUENCE [LARGE SCALE GENOMIC DNA]</scope>
    <source>
        <strain evidence="2 3">PD-1</strain>
    </source>
</reference>
<sequence>MKKFINQPSDYVTEMLEGIYLAHPRQLRYVNDDVHCLVAARQVSGKVAIVTGGGSGHLPLFLGYVGEGMLDGCAVGDVFQSPSAEQILNVTKAVDRGAGVLYLFGNYTGDLINFGMAAELAEFDDITTRTVVGADDVGSAPAERHDKRRGVAGIFFQYKVAGAAAAQGLALDEVVRLAEKTGAATKSLGVALTPCIIPEVGKPAFSVAEGVMEVGMGIHGEPGIAQEAQADANIVVDRLLPILLAELTFAPGDSVAVLINGLGATPQDELYILYRHIHRRLAEQGIQVFHVWCGEFATAMEMTGFSLSLCRVDAELRGYLAQPAHTPFFTQFAITEGEHGNPS</sequence>
<feature type="domain" description="DhaK" evidence="1">
    <location>
        <begin position="7"/>
        <end position="329"/>
    </location>
</feature>
<dbReference type="Gene3D" id="3.40.50.10440">
    <property type="entry name" value="Dihydroxyacetone kinase, domain 1"/>
    <property type="match status" value="1"/>
</dbReference>
<name>A0A6M8UE09_9GAMM</name>
<dbReference type="InterPro" id="IPR050861">
    <property type="entry name" value="Dihydroxyacetone_Kinase"/>
</dbReference>
<evidence type="ECO:0000313" key="2">
    <source>
        <dbReference type="EMBL" id="QKJ87141.1"/>
    </source>
</evidence>
<dbReference type="RefSeq" id="WP_173634105.1">
    <property type="nucleotide sequence ID" value="NZ_CP054212.1"/>
</dbReference>
<dbReference type="Gene3D" id="3.30.1180.20">
    <property type="entry name" value="Dihydroxyacetone kinase, domain 2"/>
    <property type="match status" value="1"/>
</dbReference>
<evidence type="ECO:0000259" key="1">
    <source>
        <dbReference type="PROSITE" id="PS51481"/>
    </source>
</evidence>
<dbReference type="EMBL" id="CP054212">
    <property type="protein sequence ID" value="QKJ87141.1"/>
    <property type="molecule type" value="Genomic_DNA"/>
</dbReference>
<dbReference type="AlphaFoldDB" id="A0A6M8UE09"/>
<proteinExistence type="predicted"/>
<dbReference type="GO" id="GO:0005829">
    <property type="term" value="C:cytosol"/>
    <property type="evidence" value="ECO:0007669"/>
    <property type="project" value="TreeGrafter"/>
</dbReference>
<dbReference type="Proteomes" id="UP000505325">
    <property type="component" value="Chromosome"/>
</dbReference>
<dbReference type="Pfam" id="PF02733">
    <property type="entry name" value="Dak1"/>
    <property type="match status" value="1"/>
</dbReference>
<keyword evidence="2" id="KW-0418">Kinase</keyword>
<accession>A0A6M8UE09</accession>
<dbReference type="GO" id="GO:0004371">
    <property type="term" value="F:glycerone kinase activity"/>
    <property type="evidence" value="ECO:0007669"/>
    <property type="project" value="InterPro"/>
</dbReference>
<dbReference type="PANTHER" id="PTHR28629:SF4">
    <property type="entry name" value="TRIOKINASE_FMN CYCLASE"/>
    <property type="match status" value="1"/>
</dbReference>
<gene>
    <name evidence="2" type="ORF">PMPD1_2196</name>
</gene>
<evidence type="ECO:0000313" key="3">
    <source>
        <dbReference type="Proteomes" id="UP000505325"/>
    </source>
</evidence>
<dbReference type="SUPFAM" id="SSF82549">
    <property type="entry name" value="DAK1/DegV-like"/>
    <property type="match status" value="1"/>
</dbReference>
<dbReference type="InterPro" id="IPR004006">
    <property type="entry name" value="DhaK_dom"/>
</dbReference>